<dbReference type="Gene3D" id="3.80.10.10">
    <property type="entry name" value="Ribonuclease Inhibitor"/>
    <property type="match status" value="1"/>
</dbReference>
<dbReference type="AlphaFoldDB" id="A0A397W6G8"/>
<dbReference type="Proteomes" id="UP000266673">
    <property type="component" value="Unassembled WGS sequence"/>
</dbReference>
<dbReference type="Pfam" id="PF13516">
    <property type="entry name" value="LRR_6"/>
    <property type="match status" value="1"/>
</dbReference>
<evidence type="ECO:0000313" key="1">
    <source>
        <dbReference type="EMBL" id="RIB30315.1"/>
    </source>
</evidence>
<sequence length="108" mass="12408">SPQFFESLKKEAREFFEQGKFLKALEHFEIIFKNCQLSLDEQVNITSWDLSHNRGFENFNELISALRKNTTLTSLDLSSNELGAFGGSLLSEELYKNTTLTSLILKKK</sequence>
<organism evidence="1 2">
    <name type="scientific">Gigaspora rosea</name>
    <dbReference type="NCBI Taxonomy" id="44941"/>
    <lineage>
        <taxon>Eukaryota</taxon>
        <taxon>Fungi</taxon>
        <taxon>Fungi incertae sedis</taxon>
        <taxon>Mucoromycota</taxon>
        <taxon>Glomeromycotina</taxon>
        <taxon>Glomeromycetes</taxon>
        <taxon>Diversisporales</taxon>
        <taxon>Gigasporaceae</taxon>
        <taxon>Gigaspora</taxon>
    </lineage>
</organism>
<keyword evidence="2" id="KW-1185">Reference proteome</keyword>
<name>A0A397W6G8_9GLOM</name>
<dbReference type="InterPro" id="IPR032675">
    <property type="entry name" value="LRR_dom_sf"/>
</dbReference>
<reference evidence="1 2" key="1">
    <citation type="submission" date="2018-06" db="EMBL/GenBank/DDBJ databases">
        <title>Comparative genomics reveals the genomic features of Rhizophagus irregularis, R. cerebriforme, R. diaphanum and Gigaspora rosea, and their symbiotic lifestyle signature.</title>
        <authorList>
            <person name="Morin E."/>
            <person name="San Clemente H."/>
            <person name="Chen E.C.H."/>
            <person name="De La Providencia I."/>
            <person name="Hainaut M."/>
            <person name="Kuo A."/>
            <person name="Kohler A."/>
            <person name="Murat C."/>
            <person name="Tang N."/>
            <person name="Roy S."/>
            <person name="Loubradou J."/>
            <person name="Henrissat B."/>
            <person name="Grigoriev I.V."/>
            <person name="Corradi N."/>
            <person name="Roux C."/>
            <person name="Martin F.M."/>
        </authorList>
    </citation>
    <scope>NUCLEOTIDE SEQUENCE [LARGE SCALE GENOMIC DNA]</scope>
    <source>
        <strain evidence="1 2">DAOM 194757</strain>
    </source>
</reference>
<gene>
    <name evidence="1" type="ORF">C2G38_2054044</name>
</gene>
<accession>A0A397W6G8</accession>
<dbReference type="InterPro" id="IPR001611">
    <property type="entry name" value="Leu-rich_rpt"/>
</dbReference>
<protein>
    <submittedName>
        <fullName evidence="1">Uncharacterized protein</fullName>
    </submittedName>
</protein>
<comment type="caution">
    <text evidence="1">The sequence shown here is derived from an EMBL/GenBank/DDBJ whole genome shotgun (WGS) entry which is preliminary data.</text>
</comment>
<dbReference type="EMBL" id="QKWP01000015">
    <property type="protein sequence ID" value="RIB30315.1"/>
    <property type="molecule type" value="Genomic_DNA"/>
</dbReference>
<evidence type="ECO:0000313" key="2">
    <source>
        <dbReference type="Proteomes" id="UP000266673"/>
    </source>
</evidence>
<feature type="non-terminal residue" evidence="1">
    <location>
        <position position="1"/>
    </location>
</feature>
<dbReference type="SUPFAM" id="SSF52047">
    <property type="entry name" value="RNI-like"/>
    <property type="match status" value="1"/>
</dbReference>
<proteinExistence type="predicted"/>